<organism evidence="1 2">
    <name type="scientific">Leptospira stimsonii</name>
    <dbReference type="NCBI Taxonomy" id="2202203"/>
    <lineage>
        <taxon>Bacteria</taxon>
        <taxon>Pseudomonadati</taxon>
        <taxon>Spirochaetota</taxon>
        <taxon>Spirochaetia</taxon>
        <taxon>Leptospirales</taxon>
        <taxon>Leptospiraceae</taxon>
        <taxon>Leptospira</taxon>
    </lineage>
</organism>
<proteinExistence type="predicted"/>
<name>A0A396Z4U8_9LEPT</name>
<accession>A0A396Z4U8</accession>
<sequence>MKDAQKVNLIPFCGISYFLLEFSKGRFLCLKKFWDRLNLKLHFIPNLCSDKVFLKQKFLQTDLKSV</sequence>
<evidence type="ECO:0000313" key="1">
    <source>
        <dbReference type="EMBL" id="RHX89163.1"/>
    </source>
</evidence>
<dbReference type="AlphaFoldDB" id="A0A396Z4U8"/>
<protein>
    <submittedName>
        <fullName evidence="1">Uncharacterized protein</fullName>
    </submittedName>
</protein>
<comment type="caution">
    <text evidence="1">The sequence shown here is derived from an EMBL/GenBank/DDBJ whole genome shotgun (WGS) entry which is preliminary data.</text>
</comment>
<evidence type="ECO:0000313" key="2">
    <source>
        <dbReference type="Proteomes" id="UP000265798"/>
    </source>
</evidence>
<gene>
    <name evidence="1" type="ORF">DLM75_15025</name>
</gene>
<dbReference type="EMBL" id="QHCT01000004">
    <property type="protein sequence ID" value="RHX89163.1"/>
    <property type="molecule type" value="Genomic_DNA"/>
</dbReference>
<dbReference type="Proteomes" id="UP000265798">
    <property type="component" value="Unassembled WGS sequence"/>
</dbReference>
<reference evidence="2" key="1">
    <citation type="submission" date="2018-05" db="EMBL/GenBank/DDBJ databases">
        <title>Leptospira yasudae sp. nov. and Leptospira stimsonii sp. nov., two pathogenic species of the genus Leptospira isolated from environmental sources.</title>
        <authorList>
            <person name="Casanovas-Massana A."/>
            <person name="Hamond C."/>
            <person name="Santos L.A."/>
            <person name="Hacker K.P."/>
            <person name="Balassiano I."/>
            <person name="Medeiros M.A."/>
            <person name="Reis M.G."/>
            <person name="Ko A.I."/>
            <person name="Wunder E.A."/>
        </authorList>
    </citation>
    <scope>NUCLEOTIDE SEQUENCE [LARGE SCALE GENOMIC DNA]</scope>
    <source>
        <strain evidence="2">Yale</strain>
    </source>
</reference>